<accession>A0A1A9N8K7</accession>
<gene>
    <name evidence="1" type="ORF">A6V36_32335</name>
    <name evidence="2" type="ORF">A6V37_25375</name>
</gene>
<reference evidence="3 4" key="1">
    <citation type="submission" date="2016-04" db="EMBL/GenBank/DDBJ databases">
        <title>Reclassification of Paraburkholderia panaciterrae (Farh et al. 2015) Dobritsa &amp; Samadpour 2016 as a later homotypic synonym of Paraburkholderia ginsengiterrae (Farh et al. 2015) Dobritsa &amp; Samadpour 2016.</title>
        <authorList>
            <person name="Dobritsa A.P."/>
            <person name="Kutumbaka K."/>
            <person name="Samadpour M."/>
        </authorList>
    </citation>
    <scope>NUCLEOTIDE SEQUENCE [LARGE SCALE GENOMIC DNA]</scope>
    <source>
        <strain evidence="2 4">DCY85</strain>
        <strain evidence="1 3">DCY85-1</strain>
    </source>
</reference>
<dbReference type="EMBL" id="LXKA01000220">
    <property type="protein sequence ID" value="OAJ61393.1"/>
    <property type="molecule type" value="Genomic_DNA"/>
</dbReference>
<evidence type="ECO:0000313" key="3">
    <source>
        <dbReference type="Proteomes" id="UP000077961"/>
    </source>
</evidence>
<dbReference type="Proteomes" id="UP000077961">
    <property type="component" value="Unassembled WGS sequence"/>
</dbReference>
<evidence type="ECO:0000313" key="1">
    <source>
        <dbReference type="EMBL" id="OAJ57141.1"/>
    </source>
</evidence>
<protein>
    <submittedName>
        <fullName evidence="2">Uncharacterized protein</fullName>
    </submittedName>
</protein>
<evidence type="ECO:0000313" key="2">
    <source>
        <dbReference type="EMBL" id="OAJ61393.1"/>
    </source>
</evidence>
<dbReference type="AlphaFoldDB" id="A0A1A9N8K7"/>
<dbReference type="STRING" id="1462993.A6V36_32335"/>
<proteinExistence type="predicted"/>
<comment type="caution">
    <text evidence="2">The sequence shown here is derived from an EMBL/GenBank/DDBJ whole genome shotgun (WGS) entry which is preliminary data.</text>
</comment>
<dbReference type="Proteomes" id="UP000078116">
    <property type="component" value="Unassembled WGS sequence"/>
</dbReference>
<evidence type="ECO:0000313" key="4">
    <source>
        <dbReference type="Proteomes" id="UP000078116"/>
    </source>
</evidence>
<name>A0A1A9N8K7_9BURK</name>
<organism evidence="2 4">
    <name type="scientific">Paraburkholderia ginsengiterrae</name>
    <dbReference type="NCBI Taxonomy" id="1462993"/>
    <lineage>
        <taxon>Bacteria</taxon>
        <taxon>Pseudomonadati</taxon>
        <taxon>Pseudomonadota</taxon>
        <taxon>Betaproteobacteria</taxon>
        <taxon>Burkholderiales</taxon>
        <taxon>Burkholderiaceae</taxon>
        <taxon>Paraburkholderia</taxon>
    </lineage>
</organism>
<sequence length="127" mass="14208">MTDLLLYCVAAVQVEPAGAPGWFRRYRSALAAVISREEDVSDILLRLPDCWNIVDHARCKGLHDEPDIVSADPRFKYGFVDASCAIVAHDDGVRFVLLMQINAAEAALLPQRPFRERTSFEQCICTV</sequence>
<dbReference type="EMBL" id="LXJZ01000181">
    <property type="protein sequence ID" value="OAJ57141.1"/>
    <property type="molecule type" value="Genomic_DNA"/>
</dbReference>
<keyword evidence="3" id="KW-1185">Reference proteome</keyword>